<feature type="short sequence motif" description="'HIGH' region" evidence="10">
    <location>
        <begin position="59"/>
        <end position="69"/>
    </location>
</feature>
<feature type="domain" description="Zinc finger FPG/IleRS-type" evidence="12">
    <location>
        <begin position="911"/>
        <end position="936"/>
    </location>
</feature>
<dbReference type="Gene3D" id="3.90.740.10">
    <property type="entry name" value="Valyl/Leucyl/Isoleucyl-tRNA synthetase, editing domain"/>
    <property type="match status" value="1"/>
</dbReference>
<dbReference type="PANTHER" id="PTHR42765">
    <property type="entry name" value="SOLEUCYL-TRNA SYNTHETASE"/>
    <property type="match status" value="1"/>
</dbReference>
<dbReference type="Pfam" id="PF00133">
    <property type="entry name" value="tRNA-synt_1"/>
    <property type="match status" value="1"/>
</dbReference>
<keyword evidence="3 10" id="KW-0436">Ligase</keyword>
<gene>
    <name evidence="10 14" type="primary">ileS</name>
    <name evidence="14" type="ORF">AAA083_04390</name>
</gene>
<evidence type="ECO:0000256" key="4">
    <source>
        <dbReference type="ARBA" id="ARBA00022741"/>
    </source>
</evidence>
<dbReference type="SUPFAM" id="SSF50677">
    <property type="entry name" value="ValRS/IleRS/LeuRS editing domain"/>
    <property type="match status" value="1"/>
</dbReference>
<evidence type="ECO:0000259" key="12">
    <source>
        <dbReference type="Pfam" id="PF06827"/>
    </source>
</evidence>
<dbReference type="Pfam" id="PF08264">
    <property type="entry name" value="Anticodon_1"/>
    <property type="match status" value="1"/>
</dbReference>
<keyword evidence="10" id="KW-0479">Metal-binding</keyword>
<dbReference type="Pfam" id="PF06827">
    <property type="entry name" value="zf-FPG_IleRS"/>
    <property type="match status" value="1"/>
</dbReference>
<feature type="binding site" evidence="10">
    <location>
        <position position="575"/>
    </location>
    <ligand>
        <name>L-isoleucyl-5'-AMP</name>
        <dbReference type="ChEBI" id="CHEBI:178002"/>
    </ligand>
</feature>
<keyword evidence="10" id="KW-0862">Zinc</keyword>
<keyword evidence="2 10" id="KW-0963">Cytoplasm</keyword>
<accession>A0ABV1JAV1</accession>
<dbReference type="InterPro" id="IPR010663">
    <property type="entry name" value="Znf_FPG/IleRS"/>
</dbReference>
<feature type="binding site" evidence="10">
    <location>
        <position position="914"/>
    </location>
    <ligand>
        <name>Zn(2+)</name>
        <dbReference type="ChEBI" id="CHEBI:29105"/>
    </ligand>
</feature>
<dbReference type="InterPro" id="IPR023585">
    <property type="entry name" value="Ile-tRNA-ligase_type1"/>
</dbReference>
<comment type="domain">
    <text evidence="10">IleRS has two distinct active sites: one for aminoacylation and one for editing. The misactivated valine is translocated from the active site to the editing site, which sterically excludes the correctly activated isoleucine. The single editing site contains two valyl binding pockets, one specific for each substrate (Val-AMP or Val-tRNA(Ile)).</text>
</comment>
<dbReference type="InterPro" id="IPR002301">
    <property type="entry name" value="Ile-tRNA-ligase"/>
</dbReference>
<comment type="similarity">
    <text evidence="1 10">Belongs to the class-I aminoacyl-tRNA synthetase family. IleS type 1 subfamily.</text>
</comment>
<dbReference type="EC" id="6.1.1.5" evidence="10"/>
<dbReference type="Gene3D" id="3.40.50.620">
    <property type="entry name" value="HUPs"/>
    <property type="match status" value="2"/>
</dbReference>
<evidence type="ECO:0000259" key="13">
    <source>
        <dbReference type="Pfam" id="PF08264"/>
    </source>
</evidence>
<evidence type="ECO:0000313" key="14">
    <source>
        <dbReference type="EMBL" id="MEQ3362214.1"/>
    </source>
</evidence>
<dbReference type="InterPro" id="IPR009080">
    <property type="entry name" value="tRNAsynth_Ia_anticodon-bd"/>
</dbReference>
<sequence length="947" mass="106241">MGNSYKETMNLPKTDFAMRANLPENEPKRLAKWEEEKLYWKVLEKNKDGKPFVLHDGPPYANGPIHIGHAFNKILKDFVIKSHAQRGYYTPYIPGWDCHGQPIEHMVEVTLGPDKMAAIEQPTLRRLCREWAEKYVDVQREGFKRLGVNADWEHPYLTFTPGYEAGNVEIFKKMYLDGAIYRGRKPIHWCKSCHTALAEAEIEYSDETSPSIFVKFKLDSIPGVFEAAGVDGSAYVLIWTTTPWTLPANTAVSLAPDAPYVMVEVDGSYLLMAEELVEQVAETAGWEAYRVVSAANGEPVSLKGRELYGLTYTAPIRQDLKGTVIYGDHVTLDTGTGAVHTAPGHGQDDYLVALEFDIPLLMPVDDNGRFTDEAGQFSGLDTDEANPVIIEWLREQGTLVAEKAITHSYPHCWRCHKPVIFRATDQWFVSMDKTGLRENTLRVIENDVQWIPEWAVNRIGSMVADRPDWCISRQRSWGVPIPVFKCAKCGNTVATEATFDAVIELFRSEGADAWFTKDPSEYLPKGIACEVCGSHELVPEKDILDVWWESGVSHTSVCRYRADEGLTFPADMYLEGSDQHRGWFQSSVLTSVGAYGVAPYKSVMHCGFTMDAEGKKMSKSAGNGIDPADVMAKSGADVLRLWVSSVDYSQDVNIGDEILERTSEAYRRIRNTFRFLLGNLSDFDYRCDAVASWDDLSPLDQWALVRVRHLLHDVEAAYDAYKYHLVYRAVYDYIVSDLSAVYMDALKDRLYSEAPDSLLRRGAQTVLMNILEVLVRILAPILSFTTDEVWESYPEGLRYDGGHPQSVQLAGWPEDSDFMPAIPEAGSEKIAEAFGVVLDVREVVMKALEEARGAKTINKSQEASIEISAPRSVLDAVEQFAPEVFEELFIVSEVAFVEGDELGVRIGQARGEKCPRCWNYRELGGNPNHPSVCMRCGDALDAIGYKE</sequence>
<comment type="catalytic activity">
    <reaction evidence="9 10">
        <text>tRNA(Ile) + L-isoleucine + ATP = L-isoleucyl-tRNA(Ile) + AMP + diphosphate</text>
        <dbReference type="Rhea" id="RHEA:11060"/>
        <dbReference type="Rhea" id="RHEA-COMP:9666"/>
        <dbReference type="Rhea" id="RHEA-COMP:9695"/>
        <dbReference type="ChEBI" id="CHEBI:30616"/>
        <dbReference type="ChEBI" id="CHEBI:33019"/>
        <dbReference type="ChEBI" id="CHEBI:58045"/>
        <dbReference type="ChEBI" id="CHEBI:78442"/>
        <dbReference type="ChEBI" id="CHEBI:78528"/>
        <dbReference type="ChEBI" id="CHEBI:456215"/>
        <dbReference type="EC" id="6.1.1.5"/>
    </reaction>
</comment>
<evidence type="ECO:0000256" key="3">
    <source>
        <dbReference type="ARBA" id="ARBA00022598"/>
    </source>
</evidence>
<dbReference type="InterPro" id="IPR013155">
    <property type="entry name" value="M/V/L/I-tRNA-synth_anticd-bd"/>
</dbReference>
<dbReference type="InterPro" id="IPR001412">
    <property type="entry name" value="aa-tRNA-synth_I_CS"/>
</dbReference>
<dbReference type="SUPFAM" id="SSF47323">
    <property type="entry name" value="Anticodon-binding domain of a subclass of class I aminoacyl-tRNA synthetases"/>
    <property type="match status" value="1"/>
</dbReference>
<feature type="binding site" evidence="10">
    <location>
        <position position="933"/>
    </location>
    <ligand>
        <name>Zn(2+)</name>
        <dbReference type="ChEBI" id="CHEBI:29105"/>
    </ligand>
</feature>
<comment type="subunit">
    <text evidence="10">Monomer.</text>
</comment>
<evidence type="ECO:0000256" key="2">
    <source>
        <dbReference type="ARBA" id="ARBA00022490"/>
    </source>
</evidence>
<feature type="binding site" evidence="10">
    <location>
        <position position="917"/>
    </location>
    <ligand>
        <name>Zn(2+)</name>
        <dbReference type="ChEBI" id="CHEBI:29105"/>
    </ligand>
</feature>
<dbReference type="NCBIfam" id="TIGR00392">
    <property type="entry name" value="ileS"/>
    <property type="match status" value="1"/>
</dbReference>
<keyword evidence="4 10" id="KW-0547">Nucleotide-binding</keyword>
<feature type="domain" description="Aminoacyl-tRNA synthetase class Ia" evidence="11">
    <location>
        <begin position="29"/>
        <end position="654"/>
    </location>
</feature>
<dbReference type="EMBL" id="JBBNOP010000003">
    <property type="protein sequence ID" value="MEQ3362214.1"/>
    <property type="molecule type" value="Genomic_DNA"/>
</dbReference>
<keyword evidence="15" id="KW-1185">Reference proteome</keyword>
<dbReference type="PANTHER" id="PTHR42765:SF1">
    <property type="entry name" value="ISOLEUCINE--TRNA LIGASE, MITOCHONDRIAL"/>
    <property type="match status" value="1"/>
</dbReference>
<protein>
    <recommendedName>
        <fullName evidence="10">Isoleucine--tRNA ligase</fullName>
        <ecNumber evidence="10">6.1.1.5</ecNumber>
    </recommendedName>
    <alternativeName>
        <fullName evidence="10">Isoleucyl-tRNA synthetase</fullName>
        <shortName evidence="10">IleRS</shortName>
    </alternativeName>
</protein>
<evidence type="ECO:0000313" key="15">
    <source>
        <dbReference type="Proteomes" id="UP001487305"/>
    </source>
</evidence>
<dbReference type="GO" id="GO:0004822">
    <property type="term" value="F:isoleucine-tRNA ligase activity"/>
    <property type="evidence" value="ECO:0007669"/>
    <property type="project" value="UniProtKB-EC"/>
</dbReference>
<comment type="cofactor">
    <cofactor evidence="10">
        <name>Zn(2+)</name>
        <dbReference type="ChEBI" id="CHEBI:29105"/>
    </cofactor>
    <text evidence="10">Binds 1 zinc ion per subunit.</text>
</comment>
<name>A0ABV1JAV1_9ACTN</name>
<feature type="binding site" evidence="10">
    <location>
        <position position="619"/>
    </location>
    <ligand>
        <name>ATP</name>
        <dbReference type="ChEBI" id="CHEBI:30616"/>
    </ligand>
</feature>
<dbReference type="SUPFAM" id="SSF52374">
    <property type="entry name" value="Nucleotidylyl transferase"/>
    <property type="match status" value="1"/>
</dbReference>
<organism evidence="14 15">
    <name type="scientific">Raoultibacter massiliensis</name>
    <dbReference type="NCBI Taxonomy" id="1852371"/>
    <lineage>
        <taxon>Bacteria</taxon>
        <taxon>Bacillati</taxon>
        <taxon>Actinomycetota</taxon>
        <taxon>Coriobacteriia</taxon>
        <taxon>Eggerthellales</taxon>
        <taxon>Eggerthellaceae</taxon>
        <taxon>Raoultibacter</taxon>
    </lineage>
</organism>
<evidence type="ECO:0000256" key="10">
    <source>
        <dbReference type="HAMAP-Rule" id="MF_02002"/>
    </source>
</evidence>
<dbReference type="InterPro" id="IPR009008">
    <property type="entry name" value="Val/Leu/Ile-tRNA-synth_edit"/>
</dbReference>
<dbReference type="InterPro" id="IPR050081">
    <property type="entry name" value="Ile-tRNA_ligase"/>
</dbReference>
<dbReference type="InterPro" id="IPR002300">
    <property type="entry name" value="aa-tRNA-synth_Ia"/>
</dbReference>
<evidence type="ECO:0000256" key="7">
    <source>
        <dbReference type="ARBA" id="ARBA00023146"/>
    </source>
</evidence>
<feature type="short sequence motif" description="'KMSKS' region" evidence="10">
    <location>
        <begin position="616"/>
        <end position="620"/>
    </location>
</feature>
<keyword evidence="6 10" id="KW-0648">Protein biosynthesis</keyword>
<dbReference type="CDD" id="cd07960">
    <property type="entry name" value="Anticodon_Ia_Ile_BEm"/>
    <property type="match status" value="1"/>
</dbReference>
<evidence type="ECO:0000256" key="1">
    <source>
        <dbReference type="ARBA" id="ARBA00006887"/>
    </source>
</evidence>
<evidence type="ECO:0000259" key="11">
    <source>
        <dbReference type="Pfam" id="PF00133"/>
    </source>
</evidence>
<dbReference type="InterPro" id="IPR014729">
    <property type="entry name" value="Rossmann-like_a/b/a_fold"/>
</dbReference>
<feature type="domain" description="Methionyl/Valyl/Leucyl/Isoleucyl-tRNA synthetase anticodon-binding" evidence="13">
    <location>
        <begin position="700"/>
        <end position="867"/>
    </location>
</feature>
<comment type="function">
    <text evidence="8 10">Catalyzes the attachment of isoleucine to tRNA(Ile). As IleRS can inadvertently accommodate and process structurally similar amino acids such as valine, to avoid such errors it has two additional distinct tRNA(Ile)-dependent editing activities. One activity is designated as 'pretransfer' editing and involves the hydrolysis of activated Val-AMP. The other activity is designated 'posttransfer' editing and involves deacylation of mischarged Val-tRNA(Ile).</text>
</comment>
<reference evidence="14 15" key="1">
    <citation type="submission" date="2024-04" db="EMBL/GenBank/DDBJ databases">
        <title>Human intestinal bacterial collection.</title>
        <authorList>
            <person name="Pauvert C."/>
            <person name="Hitch T.C.A."/>
            <person name="Clavel T."/>
        </authorList>
    </citation>
    <scope>NUCLEOTIDE SEQUENCE [LARGE SCALE GENOMIC DNA]</scope>
    <source>
        <strain evidence="14 15">CLA-KB-H42</strain>
    </source>
</reference>
<keyword evidence="7 10" id="KW-0030">Aminoacyl-tRNA synthetase</keyword>
<feature type="binding site" evidence="10">
    <location>
        <position position="936"/>
    </location>
    <ligand>
        <name>Zn(2+)</name>
        <dbReference type="ChEBI" id="CHEBI:29105"/>
    </ligand>
</feature>
<proteinExistence type="inferred from homology"/>
<dbReference type="PRINTS" id="PR00984">
    <property type="entry name" value="TRNASYNTHILE"/>
</dbReference>
<dbReference type="InterPro" id="IPR033708">
    <property type="entry name" value="Anticodon_Ile_BEm"/>
</dbReference>
<evidence type="ECO:0000256" key="9">
    <source>
        <dbReference type="ARBA" id="ARBA00048359"/>
    </source>
</evidence>
<comment type="subcellular location">
    <subcellularLocation>
        <location evidence="10">Cytoplasm</location>
    </subcellularLocation>
</comment>
<dbReference type="Gene3D" id="1.10.10.830">
    <property type="entry name" value="Ile-tRNA synthetase CP2 domain-like"/>
    <property type="match status" value="1"/>
</dbReference>
<dbReference type="HAMAP" id="MF_02002">
    <property type="entry name" value="Ile_tRNA_synth_type1"/>
    <property type="match status" value="1"/>
</dbReference>
<dbReference type="Gene3D" id="1.10.730.20">
    <property type="match status" value="1"/>
</dbReference>
<evidence type="ECO:0000256" key="6">
    <source>
        <dbReference type="ARBA" id="ARBA00022917"/>
    </source>
</evidence>
<dbReference type="PROSITE" id="PS00178">
    <property type="entry name" value="AA_TRNA_LIGASE_I"/>
    <property type="match status" value="1"/>
</dbReference>
<evidence type="ECO:0000256" key="5">
    <source>
        <dbReference type="ARBA" id="ARBA00022840"/>
    </source>
</evidence>
<evidence type="ECO:0000256" key="8">
    <source>
        <dbReference type="ARBA" id="ARBA00025217"/>
    </source>
</evidence>
<dbReference type="Proteomes" id="UP001487305">
    <property type="component" value="Unassembled WGS sequence"/>
</dbReference>
<dbReference type="RefSeq" id="WP_102374728.1">
    <property type="nucleotide sequence ID" value="NZ_JBBNOP010000003.1"/>
</dbReference>
<keyword evidence="5 10" id="KW-0067">ATP-binding</keyword>
<comment type="caution">
    <text evidence="14">The sequence shown here is derived from an EMBL/GenBank/DDBJ whole genome shotgun (WGS) entry which is preliminary data.</text>
</comment>